<reference evidence="1 2" key="2">
    <citation type="journal article" date="2021" name="Int. J. Syst. Evol. Microbiol.">
        <title>Roseibium litorale sp. nov., isolated from a tidal flat sediment and proposal for the reclassification of Labrenzia polysiphoniae as Roseibium polysiphoniae comb. nov.</title>
        <authorList>
            <person name="Liu Y."/>
            <person name="Pei T."/>
            <person name="Du J."/>
            <person name="Chao M."/>
            <person name="Deng M.R."/>
            <person name="Zhu H."/>
        </authorList>
    </citation>
    <scope>NUCLEOTIDE SEQUENCE [LARGE SCALE GENOMIC DNA]</scope>
    <source>
        <strain evidence="1 2">4C16A</strain>
    </source>
</reference>
<evidence type="ECO:0000313" key="1">
    <source>
        <dbReference type="EMBL" id="MBD8892621.1"/>
    </source>
</evidence>
<proteinExistence type="predicted"/>
<dbReference type="EMBL" id="JACYXI010000008">
    <property type="protein sequence ID" value="MBD8892621.1"/>
    <property type="molecule type" value="Genomic_DNA"/>
</dbReference>
<dbReference type="RefSeq" id="WP_192148750.1">
    <property type="nucleotide sequence ID" value="NZ_JACYXI010000008.1"/>
</dbReference>
<keyword evidence="2" id="KW-1185">Reference proteome</keyword>
<dbReference type="Proteomes" id="UP000632063">
    <property type="component" value="Unassembled WGS sequence"/>
</dbReference>
<comment type="caution">
    <text evidence="1">The sequence shown here is derived from an EMBL/GenBank/DDBJ whole genome shotgun (WGS) entry which is preliminary data.</text>
</comment>
<reference evidence="2" key="1">
    <citation type="submission" date="2020-09" db="EMBL/GenBank/DDBJ databases">
        <title>The genome sequence of strain Labrenzia suaedae 4C16A.</title>
        <authorList>
            <person name="Liu Y."/>
        </authorList>
    </citation>
    <scope>NUCLEOTIDE SEQUENCE [LARGE SCALE GENOMIC DNA]</scope>
    <source>
        <strain evidence="2">4C16A</strain>
    </source>
</reference>
<dbReference type="InterPro" id="IPR015942">
    <property type="entry name" value="Asp/Glu/hydantoin_racemase"/>
</dbReference>
<dbReference type="Pfam" id="PF01177">
    <property type="entry name" value="Asp_Glu_race"/>
    <property type="match status" value="1"/>
</dbReference>
<accession>A0ABR9CP46</accession>
<evidence type="ECO:0000313" key="2">
    <source>
        <dbReference type="Proteomes" id="UP000632063"/>
    </source>
</evidence>
<organism evidence="1 2">
    <name type="scientific">Roseibium litorale</name>
    <dbReference type="NCBI Taxonomy" id="2803841"/>
    <lineage>
        <taxon>Bacteria</taxon>
        <taxon>Pseudomonadati</taxon>
        <taxon>Pseudomonadota</taxon>
        <taxon>Alphaproteobacteria</taxon>
        <taxon>Hyphomicrobiales</taxon>
        <taxon>Stappiaceae</taxon>
        <taxon>Roseibium</taxon>
    </lineage>
</organism>
<name>A0ABR9CP46_9HYPH</name>
<gene>
    <name evidence="1" type="ORF">IG616_13815</name>
</gene>
<protein>
    <submittedName>
        <fullName evidence="1">Aspartate/glutamate racemase family protein</fullName>
    </submittedName>
</protein>
<sequence>MMTARLEPFIGILALDTTFPRIKGDVGCPDSYPFASKVVIIDGADSPAIVRDGEPDGALLERFIEAAVDLEKSGASAIVSTCGFLVSSQKKIAAAVKIPVMLSSLTLYPVIAATCPGKIGILTASRQALGPNALAAAGIAPERVAIAGMDGEPVFTQTFLATKEKQNRTFEREAMEAAVCNTARALCKSEPSLSAILLECGNLPPYADAIRKATGLPVFHLLDAAALMLAANNID</sequence>